<sequence>MSAAVDYFETPQQDKRVSTGEYRLRLEVREDEDFAKDGMLAMTENGTELTPREFVAHYATRDDVDDAYSRVTDLLAEGEIVHLEERNGTGQFTEWIQLAPEEMHVEPGSTS</sequence>
<evidence type="ECO:0000313" key="2">
    <source>
        <dbReference type="Proteomes" id="UP001498238"/>
    </source>
</evidence>
<protein>
    <submittedName>
        <fullName evidence="1">Uncharacterized protein</fullName>
    </submittedName>
</protein>
<gene>
    <name evidence="1" type="ORF">NCCP602_09570</name>
</gene>
<dbReference type="Proteomes" id="UP001498238">
    <property type="component" value="Unassembled WGS sequence"/>
</dbReference>
<proteinExistence type="predicted"/>
<organism evidence="1 2">
    <name type="scientific">Brevibacterium metallidurans</name>
    <dbReference type="NCBI Taxonomy" id="1482676"/>
    <lineage>
        <taxon>Bacteria</taxon>
        <taxon>Bacillati</taxon>
        <taxon>Actinomycetota</taxon>
        <taxon>Actinomycetes</taxon>
        <taxon>Micrococcales</taxon>
        <taxon>Brevibacteriaceae</taxon>
        <taxon>Brevibacterium</taxon>
    </lineage>
</organism>
<reference evidence="1 2" key="1">
    <citation type="submission" date="2024-01" db="EMBL/GenBank/DDBJ databases">
        <title>Characterization of antibiotic resistant novel bacterial strains and their environmental applications.</title>
        <authorList>
            <person name="Manzoor S."/>
            <person name="Abbas S."/>
            <person name="Arshad M."/>
            <person name="Ahmed I."/>
        </authorList>
    </citation>
    <scope>NUCLEOTIDE SEQUENCE [LARGE SCALE GENOMIC DNA]</scope>
    <source>
        <strain evidence="1 2">NCCP-602</strain>
    </source>
</reference>
<accession>A0ABN0SL81</accession>
<name>A0ABN0SL81_9MICO</name>
<evidence type="ECO:0000313" key="1">
    <source>
        <dbReference type="EMBL" id="GAA0034996.1"/>
    </source>
</evidence>
<dbReference type="EMBL" id="BAAAAF010000002">
    <property type="protein sequence ID" value="GAA0034996.1"/>
    <property type="molecule type" value="Genomic_DNA"/>
</dbReference>
<comment type="caution">
    <text evidence="1">The sequence shown here is derived from an EMBL/GenBank/DDBJ whole genome shotgun (WGS) entry which is preliminary data.</text>
</comment>
<keyword evidence="2" id="KW-1185">Reference proteome</keyword>
<dbReference type="RefSeq" id="WP_339391960.1">
    <property type="nucleotide sequence ID" value="NZ_BAAAAF010000002.1"/>
</dbReference>